<feature type="domain" description="HTH merR-type" evidence="2">
    <location>
        <begin position="1"/>
        <end position="66"/>
    </location>
</feature>
<name>A0ABR9QGZ7_9BACI</name>
<dbReference type="Gene3D" id="1.10.1660.10">
    <property type="match status" value="1"/>
</dbReference>
<comment type="caution">
    <text evidence="3">The sequence shown here is derived from an EMBL/GenBank/DDBJ whole genome shotgun (WGS) entry which is preliminary data.</text>
</comment>
<sequence length="169" mass="19676">MNTTTVAKKLGVSTKRIHKWIKHFNLSCKKNENGHYFFDDANFALLSTICEQMKQGVPLTEMKISLPRKGIQNAVTSPITDEQYTRLLERIERNERKIEEKASEVVSYQLLQQRREIEELNEKISKLEKQVQALGQEREGRKDIPLILDEGPRKVKKPAKRRSIVSLFL</sequence>
<evidence type="ECO:0000313" key="4">
    <source>
        <dbReference type="Proteomes" id="UP001516662"/>
    </source>
</evidence>
<proteinExistence type="predicted"/>
<protein>
    <submittedName>
        <fullName evidence="3">MerR family transcriptional regulator</fullName>
    </submittedName>
</protein>
<gene>
    <name evidence="3" type="ORF">IMZ08_06755</name>
</gene>
<evidence type="ECO:0000256" key="1">
    <source>
        <dbReference type="SAM" id="Coils"/>
    </source>
</evidence>
<dbReference type="InterPro" id="IPR009061">
    <property type="entry name" value="DNA-bd_dom_put_sf"/>
</dbReference>
<feature type="coiled-coil region" evidence="1">
    <location>
        <begin position="81"/>
        <end position="137"/>
    </location>
</feature>
<dbReference type="SUPFAM" id="SSF46955">
    <property type="entry name" value="Putative DNA-binding domain"/>
    <property type="match status" value="1"/>
</dbReference>
<evidence type="ECO:0000313" key="3">
    <source>
        <dbReference type="EMBL" id="MBE4907753.1"/>
    </source>
</evidence>
<dbReference type="InterPro" id="IPR000551">
    <property type="entry name" value="MerR-type_HTH_dom"/>
</dbReference>
<dbReference type="Proteomes" id="UP001516662">
    <property type="component" value="Unassembled WGS sequence"/>
</dbReference>
<accession>A0ABR9QGZ7</accession>
<dbReference type="Pfam" id="PF13411">
    <property type="entry name" value="MerR_1"/>
    <property type="match status" value="1"/>
</dbReference>
<evidence type="ECO:0000259" key="2">
    <source>
        <dbReference type="Pfam" id="PF13411"/>
    </source>
</evidence>
<dbReference type="EMBL" id="JADCLJ010000016">
    <property type="protein sequence ID" value="MBE4907753.1"/>
    <property type="molecule type" value="Genomic_DNA"/>
</dbReference>
<keyword evidence="1" id="KW-0175">Coiled coil</keyword>
<reference evidence="3 4" key="1">
    <citation type="submission" date="2020-10" db="EMBL/GenBank/DDBJ databases">
        <title>Bacillus sp. HD4P25, an endophyte from a halophyte.</title>
        <authorList>
            <person name="Sun J.-Q."/>
        </authorList>
    </citation>
    <scope>NUCLEOTIDE SEQUENCE [LARGE SCALE GENOMIC DNA]</scope>
    <source>
        <strain evidence="3 4">YIM 93174</strain>
    </source>
</reference>
<keyword evidence="4" id="KW-1185">Reference proteome</keyword>
<organism evidence="3 4">
    <name type="scientific">Litchfieldia luteola</name>
    <dbReference type="NCBI Taxonomy" id="682179"/>
    <lineage>
        <taxon>Bacteria</taxon>
        <taxon>Bacillati</taxon>
        <taxon>Bacillota</taxon>
        <taxon>Bacilli</taxon>
        <taxon>Bacillales</taxon>
        <taxon>Bacillaceae</taxon>
        <taxon>Litchfieldia</taxon>
    </lineage>
</organism>